<dbReference type="EMBL" id="JAIFTX010000005">
    <property type="protein sequence ID" value="MBX7290091.1"/>
    <property type="molecule type" value="Genomic_DNA"/>
</dbReference>
<sequence length="682" mass="77241">MFFNRNKDKSKRILLGVMVFVLTYGLLVTSIAPRKYNLEEGDIATVDIKAPRDTVDEVSTKEREKEIIEKIGKQYTLNGDVKIKAEENIKKLFDKISNINSTDMDEKEKILSIKKVEEFNLNDSEYKTLISVSKEQLTLAHWFVLDTLNLAYGEPIEENNLEHIQKAKSIVDNEFRKQSFDRNLEDVLKDIIYSQIKPNFFFDKEKTDEKIREAQKNVPKEIIKKNQTIVKEGEPITARQIELLKELGLLDRGGGKNYLYTYIVLAIFVIVVLLLEYSYISKERKDLFEDTKMMTMISMINLIILVLSRGLSIISPFLIPLAFAPILLTVLLDYKVSLVINFLNILLISVVVGFRPAVIILAITSVIIGSTTLKKIQQRNDVLYSTLYMSVISAIITLAAGMLISNNISGIVVDTGFSVLGALLSGVLALGFLPFFESSFDVVTNIKLLELSNPNQPLMKKLLMEAPGTYHHSMMVANLAEVAAEEVGGNPVVARIGAYYHDIGKTKRPYFFGENQMGKENPHNKITPNLSTLIIVSHTKDGVELAKEHNIPKVIQDIIEQHHGTTLVKYFYYTLKNSSENPDDVKEEDFRYPGPIPSSKEAAIIMLADGVEAAVRSITEPTKGKIEEMVNNIIKDKLYSDQLSNCDLTLKDIEIIRKCFLKVLNGIYHRRIEYPTEKKMKK</sequence>
<proteinExistence type="predicted"/>
<dbReference type="Pfam" id="PF07697">
    <property type="entry name" value="7TMR-HDED"/>
    <property type="match status" value="1"/>
</dbReference>
<evidence type="ECO:0000259" key="2">
    <source>
        <dbReference type="PROSITE" id="PS51831"/>
    </source>
</evidence>
<feature type="transmembrane region" description="Helical" evidence="1">
    <location>
        <begin position="343"/>
        <end position="370"/>
    </location>
</feature>
<dbReference type="KEGG" id="cchv:BTM20_05410"/>
<accession>A0ABD4RFF1</accession>
<feature type="transmembrane region" description="Helical" evidence="1">
    <location>
        <begin position="300"/>
        <end position="323"/>
    </location>
</feature>
<dbReference type="InterPro" id="IPR011624">
    <property type="entry name" value="Metal-dep_PHydrolase_7TM_extra"/>
</dbReference>
<dbReference type="InterPro" id="IPR052722">
    <property type="entry name" value="PgpH_phosphodiesterase"/>
</dbReference>
<dbReference type="GeneID" id="66301295"/>
<dbReference type="InterPro" id="IPR006674">
    <property type="entry name" value="HD_domain"/>
</dbReference>
<gene>
    <name evidence="3" type="ORF">K4H94_03370</name>
</gene>
<feature type="transmembrane region" description="Helical" evidence="1">
    <location>
        <begin position="416"/>
        <end position="436"/>
    </location>
</feature>
<protein>
    <submittedName>
        <fullName evidence="3">HD family phosphohydrolase</fullName>
    </submittedName>
</protein>
<evidence type="ECO:0000313" key="4">
    <source>
        <dbReference type="Proteomes" id="UP000775179"/>
    </source>
</evidence>
<keyword evidence="1" id="KW-1133">Transmembrane helix</keyword>
<dbReference type="Pfam" id="PF07698">
    <property type="entry name" value="7TM-7TMR_HD"/>
    <property type="match status" value="1"/>
</dbReference>
<dbReference type="PANTHER" id="PTHR36442">
    <property type="entry name" value="CYCLIC-DI-AMP PHOSPHODIESTERASE PGPH"/>
    <property type="match status" value="1"/>
</dbReference>
<keyword evidence="1" id="KW-0472">Membrane</keyword>
<dbReference type="InterPro" id="IPR011621">
    <property type="entry name" value="Metal-dep_PHydrolase_7TM_intra"/>
</dbReference>
<reference evidence="3 4" key="1">
    <citation type="submission" date="2021-08" db="EMBL/GenBank/DDBJ databases">
        <title>Genome sequence analysis of Clostridium chauvoei strains of European origin and evaluation of typing options for outbreak investigations.</title>
        <authorList>
            <person name="Abdel-Glil M."/>
            <person name="Thomas P."/>
            <person name="Seyboldt C."/>
        </authorList>
    </citation>
    <scope>NUCLEOTIDE SEQUENCE [LARGE SCALE GENOMIC DNA]</scope>
    <source>
        <strain evidence="3 4">S0260-09</strain>
    </source>
</reference>
<dbReference type="PANTHER" id="PTHR36442:SF1">
    <property type="entry name" value="CYCLIC-DI-AMP PHOSPHODIESTERASE PGPH"/>
    <property type="match status" value="1"/>
</dbReference>
<dbReference type="SMART" id="SM00471">
    <property type="entry name" value="HDc"/>
    <property type="match status" value="1"/>
</dbReference>
<dbReference type="AlphaFoldDB" id="A0ABD4RFF1"/>
<dbReference type="PROSITE" id="PS51831">
    <property type="entry name" value="HD"/>
    <property type="match status" value="1"/>
</dbReference>
<organism evidence="3 4">
    <name type="scientific">Clostridium chauvoei</name>
    <dbReference type="NCBI Taxonomy" id="46867"/>
    <lineage>
        <taxon>Bacteria</taxon>
        <taxon>Bacillati</taxon>
        <taxon>Bacillota</taxon>
        <taxon>Clostridia</taxon>
        <taxon>Eubacteriales</taxon>
        <taxon>Clostridiaceae</taxon>
        <taxon>Clostridium</taxon>
    </lineage>
</organism>
<dbReference type="NCBIfam" id="TIGR00277">
    <property type="entry name" value="HDIG"/>
    <property type="match status" value="1"/>
</dbReference>
<dbReference type="Proteomes" id="UP000775179">
    <property type="component" value="Unassembled WGS sequence"/>
</dbReference>
<dbReference type="InterPro" id="IPR006675">
    <property type="entry name" value="HDIG_dom"/>
</dbReference>
<feature type="domain" description="HD" evidence="2">
    <location>
        <begin position="469"/>
        <end position="614"/>
    </location>
</feature>
<feature type="transmembrane region" description="Helical" evidence="1">
    <location>
        <begin position="12"/>
        <end position="32"/>
    </location>
</feature>
<dbReference type="Gene3D" id="1.10.3210.10">
    <property type="entry name" value="Hypothetical protein af1432"/>
    <property type="match status" value="1"/>
</dbReference>
<feature type="transmembrane region" description="Helical" evidence="1">
    <location>
        <begin position="382"/>
        <end position="404"/>
    </location>
</feature>
<keyword evidence="1" id="KW-0812">Transmembrane</keyword>
<dbReference type="SUPFAM" id="SSF109604">
    <property type="entry name" value="HD-domain/PDEase-like"/>
    <property type="match status" value="1"/>
</dbReference>
<evidence type="ECO:0000313" key="3">
    <source>
        <dbReference type="EMBL" id="MBX7290091.1"/>
    </source>
</evidence>
<feature type="transmembrane region" description="Helical" evidence="1">
    <location>
        <begin position="259"/>
        <end position="279"/>
    </location>
</feature>
<dbReference type="InterPro" id="IPR003607">
    <property type="entry name" value="HD/PDEase_dom"/>
</dbReference>
<comment type="caution">
    <text evidence="3">The sequence shown here is derived from an EMBL/GenBank/DDBJ whole genome shotgun (WGS) entry which is preliminary data.</text>
</comment>
<dbReference type="Pfam" id="PF01966">
    <property type="entry name" value="HD"/>
    <property type="match status" value="1"/>
</dbReference>
<name>A0ABD4RFF1_9CLOT</name>
<dbReference type="CDD" id="cd00077">
    <property type="entry name" value="HDc"/>
    <property type="match status" value="1"/>
</dbReference>
<dbReference type="RefSeq" id="WP_021875289.1">
    <property type="nucleotide sequence ID" value="NZ_CP018624.1"/>
</dbReference>
<evidence type="ECO:0000256" key="1">
    <source>
        <dbReference type="SAM" id="Phobius"/>
    </source>
</evidence>